<feature type="region of interest" description="Disordered" evidence="1">
    <location>
        <begin position="1"/>
        <end position="45"/>
    </location>
</feature>
<reference evidence="2 3" key="1">
    <citation type="journal article" date="2024" name="Nat. Commun.">
        <title>Phylogenomics reveals the evolutionary origins of lichenization in chlorophyte algae.</title>
        <authorList>
            <person name="Puginier C."/>
            <person name="Libourel C."/>
            <person name="Otte J."/>
            <person name="Skaloud P."/>
            <person name="Haon M."/>
            <person name="Grisel S."/>
            <person name="Petersen M."/>
            <person name="Berrin J.G."/>
            <person name="Delaux P.M."/>
            <person name="Dal Grande F."/>
            <person name="Keller J."/>
        </authorList>
    </citation>
    <scope>NUCLEOTIDE SEQUENCE [LARGE SCALE GENOMIC DNA]</scope>
    <source>
        <strain evidence="2 3">SAG 2523</strain>
    </source>
</reference>
<dbReference type="EMBL" id="JALJOV010000772">
    <property type="protein sequence ID" value="KAK9861359.1"/>
    <property type="molecule type" value="Genomic_DNA"/>
</dbReference>
<organism evidence="2 3">
    <name type="scientific">Apatococcus fuscideae</name>
    <dbReference type="NCBI Taxonomy" id="2026836"/>
    <lineage>
        <taxon>Eukaryota</taxon>
        <taxon>Viridiplantae</taxon>
        <taxon>Chlorophyta</taxon>
        <taxon>core chlorophytes</taxon>
        <taxon>Trebouxiophyceae</taxon>
        <taxon>Chlorellales</taxon>
        <taxon>Chlorellaceae</taxon>
        <taxon>Apatococcus</taxon>
    </lineage>
</organism>
<protein>
    <submittedName>
        <fullName evidence="2">Uncharacterized protein</fullName>
    </submittedName>
</protein>
<accession>A0AAW1SYJ5</accession>
<evidence type="ECO:0000256" key="1">
    <source>
        <dbReference type="SAM" id="MobiDB-lite"/>
    </source>
</evidence>
<name>A0AAW1SYJ5_9CHLO</name>
<dbReference type="AlphaFoldDB" id="A0AAW1SYJ5"/>
<evidence type="ECO:0000313" key="2">
    <source>
        <dbReference type="EMBL" id="KAK9861359.1"/>
    </source>
</evidence>
<feature type="compositionally biased region" description="Polar residues" evidence="1">
    <location>
        <begin position="1"/>
        <end position="12"/>
    </location>
</feature>
<proteinExistence type="predicted"/>
<sequence>MLGPQTASQSGGSFPHERAWTPGLGNCSDGVQSRQIGSEAHVRRQQNVQRGRQLLQALPKELRQVVKTCSQLYQLKAQIASDRATANECATTLDVRHAAREYFQRQLMEMEQLAEHMTSLQPQPLQQGVCCNHRVGCLTHISAQEEPLRLGQQFSGLCPCQKKMLSAHLEKDLLESARWLVDAIQSYNFKIQGLQWTILWMNLCPFPIG</sequence>
<dbReference type="Proteomes" id="UP001485043">
    <property type="component" value="Unassembled WGS sequence"/>
</dbReference>
<keyword evidence="3" id="KW-1185">Reference proteome</keyword>
<gene>
    <name evidence="2" type="ORF">WJX84_004829</name>
</gene>
<evidence type="ECO:0000313" key="3">
    <source>
        <dbReference type="Proteomes" id="UP001485043"/>
    </source>
</evidence>
<comment type="caution">
    <text evidence="2">The sequence shown here is derived from an EMBL/GenBank/DDBJ whole genome shotgun (WGS) entry which is preliminary data.</text>
</comment>